<evidence type="ECO:0000313" key="3">
    <source>
        <dbReference type="Proteomes" id="UP000325134"/>
    </source>
</evidence>
<dbReference type="RefSeq" id="WP_188127811.1">
    <property type="nucleotide sequence ID" value="NZ_FQVK01000036.1"/>
</dbReference>
<dbReference type="Pfam" id="PF14355">
    <property type="entry name" value="Abi_C"/>
    <property type="match status" value="1"/>
</dbReference>
<proteinExistence type="predicted"/>
<dbReference type="InterPro" id="IPR026001">
    <property type="entry name" value="Abi-like_C"/>
</dbReference>
<keyword evidence="3" id="KW-1185">Reference proteome</keyword>
<evidence type="ECO:0000313" key="2">
    <source>
        <dbReference type="EMBL" id="SHF39946.1"/>
    </source>
</evidence>
<organism evidence="2 3">
    <name type="scientific">Ruegeria intermedia</name>
    <dbReference type="NCBI Taxonomy" id="996115"/>
    <lineage>
        <taxon>Bacteria</taxon>
        <taxon>Pseudomonadati</taxon>
        <taxon>Pseudomonadota</taxon>
        <taxon>Alphaproteobacteria</taxon>
        <taxon>Rhodobacterales</taxon>
        <taxon>Roseobacteraceae</taxon>
        <taxon>Ruegeria</taxon>
    </lineage>
</organism>
<sequence>MAKLKHYQRDQIRDWFCPKPGYVLNFSNKTFAEFFDDHFEINIYSDAFSEKGTSKFNRLLAFIELSPPHLVIELLNLLWKQKNSERDDEIERATQALQSDAWSSNPEYVEALLNSAALEDLPFEKLISELAALPSHSAAPHLMRISAEWTLDTVEREFQRAFENLEKDPEAAVTAACSMLESVCRSVLISRQMELPRSLDIKSLYKEVREPLGLSPNKDIADTEIEADVRTVLSALFNTVQGIGALRTHAGTAHGRERGFRSLDPRIARLAVSCKTSDLI</sequence>
<reference evidence="2 3" key="1">
    <citation type="submission" date="2016-11" db="EMBL/GenBank/DDBJ databases">
        <authorList>
            <person name="Varghese N."/>
            <person name="Submissions S."/>
        </authorList>
    </citation>
    <scope>NUCLEOTIDE SEQUENCE [LARGE SCALE GENOMIC DNA]</scope>
    <source>
        <strain evidence="2 3">DSM 29341</strain>
    </source>
</reference>
<dbReference type="AlphaFoldDB" id="A0A1M5BC41"/>
<dbReference type="EMBL" id="FQVK01000036">
    <property type="protein sequence ID" value="SHF39946.1"/>
    <property type="molecule type" value="Genomic_DNA"/>
</dbReference>
<name>A0A1M5BC41_9RHOB</name>
<dbReference type="Proteomes" id="UP000325134">
    <property type="component" value="Unassembled WGS sequence"/>
</dbReference>
<accession>A0A1M5BC41</accession>
<feature type="domain" description="Abortive infection protein-like C-terminal" evidence="1">
    <location>
        <begin position="203"/>
        <end position="273"/>
    </location>
</feature>
<evidence type="ECO:0000259" key="1">
    <source>
        <dbReference type="Pfam" id="PF14355"/>
    </source>
</evidence>
<gene>
    <name evidence="2" type="ORF">SAMN05444279_13623</name>
</gene>
<protein>
    <submittedName>
        <fullName evidence="2">Abortive infection C-terminus</fullName>
    </submittedName>
</protein>